<reference evidence="11" key="1">
    <citation type="submission" date="2024-06" db="EMBL/GenBank/DDBJ databases">
        <authorList>
            <person name="Liu X."/>
            <person name="Lenzi L."/>
            <person name="Haldenby T S."/>
            <person name="Uol C."/>
        </authorList>
    </citation>
    <scope>NUCLEOTIDE SEQUENCE</scope>
</reference>
<keyword evidence="5 7" id="KW-0539">Nucleus</keyword>
<gene>
    <name evidence="11" type="ORF">CDAUBV1_LOCUS9797</name>
</gene>
<dbReference type="Gene3D" id="1.10.10.60">
    <property type="entry name" value="Homeodomain-like"/>
    <property type="match status" value="1"/>
</dbReference>
<feature type="compositionally biased region" description="Polar residues" evidence="9">
    <location>
        <begin position="213"/>
        <end position="222"/>
    </location>
</feature>
<dbReference type="InterPro" id="IPR017970">
    <property type="entry name" value="Homeobox_CS"/>
</dbReference>
<dbReference type="InterPro" id="IPR009057">
    <property type="entry name" value="Homeodomain-like_sf"/>
</dbReference>
<comment type="similarity">
    <text evidence="6">Belongs to the even-skipped homeobox family.</text>
</comment>
<dbReference type="GO" id="GO:0005634">
    <property type="term" value="C:nucleus"/>
    <property type="evidence" value="ECO:0007669"/>
    <property type="project" value="UniProtKB-SubCell"/>
</dbReference>
<name>A0AAV2TGT5_CALDB</name>
<feature type="region of interest" description="Disordered" evidence="9">
    <location>
        <begin position="213"/>
        <end position="269"/>
    </location>
</feature>
<dbReference type="CDD" id="cd00086">
    <property type="entry name" value="homeodomain"/>
    <property type="match status" value="1"/>
</dbReference>
<comment type="subcellular location">
    <subcellularLocation>
        <location evidence="1 7 8">Nucleus</location>
    </subcellularLocation>
</comment>
<sequence length="552" mass="61334">MIWPIINQRGEESEQTGPVSSSFRGHPIEGLATDGENVPLTERFEFLGPLGPNVQNLQQLQNYSTLIYMRQLFDSLGMQPLDLHLPSSRCPVLWPSVSGTIHSSRPQFPYPVTQEMQNPPPSMSLNQGASILSLKLNPTQALELHCERQMEYPCDCGNSSSMRSVIGHKTPVDVNKPRLTVYSPPVMETFGNSSLTSSNVSSNVASETSYQSVQCGTSTSPEFSDPSLIALSGGQDQKANSPQKYRSDSQHGVLQTEQAGEPLDSSKRYRTSYTQHQIHVLEKTYNTERYISRPQRTKLSHELKLPENTIKVWFQNRRMKEKRQALMLPTIAGKDPYLRETLLRVAQLYYATRYANDSTPQETNSRASHKIVNSRKDGLIDSNPVSSWNTGGEIKDGNLRSAFVGCRSTVRLQSSAFCGDSNDDSQNIWSPAAMTRSPRLDRAPSEEFGVNPKFDLFGEPEATLQLKFPPTRMDFSYASKTNDINTSSSFTINEAPKTCPNLISSALQLCPAQNFQDTVVAPKSVDARGTKMHSTMQNPQTRLGKFSSSGST</sequence>
<comment type="caution">
    <text evidence="11">The sequence shown here is derived from an EMBL/GenBank/DDBJ whole genome shotgun (WGS) entry which is preliminary data.</text>
</comment>
<dbReference type="SMART" id="SM00389">
    <property type="entry name" value="HOX"/>
    <property type="match status" value="1"/>
</dbReference>
<keyword evidence="3 7" id="KW-0238">DNA-binding</keyword>
<protein>
    <recommendedName>
        <fullName evidence="10">Homeobox domain-containing protein</fullName>
    </recommendedName>
</protein>
<evidence type="ECO:0000256" key="1">
    <source>
        <dbReference type="ARBA" id="ARBA00004123"/>
    </source>
</evidence>
<evidence type="ECO:0000256" key="8">
    <source>
        <dbReference type="RuleBase" id="RU000682"/>
    </source>
</evidence>
<evidence type="ECO:0000256" key="3">
    <source>
        <dbReference type="ARBA" id="ARBA00023125"/>
    </source>
</evidence>
<dbReference type="SUPFAM" id="SSF46689">
    <property type="entry name" value="Homeodomain-like"/>
    <property type="match status" value="1"/>
</dbReference>
<organism evidence="11 12">
    <name type="scientific">Calicophoron daubneyi</name>
    <name type="common">Rumen fluke</name>
    <name type="synonym">Paramphistomum daubneyi</name>
    <dbReference type="NCBI Taxonomy" id="300641"/>
    <lineage>
        <taxon>Eukaryota</taxon>
        <taxon>Metazoa</taxon>
        <taxon>Spiralia</taxon>
        <taxon>Lophotrochozoa</taxon>
        <taxon>Platyhelminthes</taxon>
        <taxon>Trematoda</taxon>
        <taxon>Digenea</taxon>
        <taxon>Plagiorchiida</taxon>
        <taxon>Pronocephalata</taxon>
        <taxon>Paramphistomoidea</taxon>
        <taxon>Paramphistomidae</taxon>
        <taxon>Calicophoron</taxon>
    </lineage>
</organism>
<dbReference type="EMBL" id="CAXLJL010000267">
    <property type="protein sequence ID" value="CAL5135675.1"/>
    <property type="molecule type" value="Genomic_DNA"/>
</dbReference>
<dbReference type="Pfam" id="PF00046">
    <property type="entry name" value="Homeodomain"/>
    <property type="match status" value="1"/>
</dbReference>
<evidence type="ECO:0000256" key="5">
    <source>
        <dbReference type="ARBA" id="ARBA00023242"/>
    </source>
</evidence>
<evidence type="ECO:0000256" key="2">
    <source>
        <dbReference type="ARBA" id="ARBA00022473"/>
    </source>
</evidence>
<feature type="compositionally biased region" description="Polar residues" evidence="9">
    <location>
        <begin position="532"/>
        <end position="552"/>
    </location>
</feature>
<feature type="region of interest" description="Disordered" evidence="9">
    <location>
        <begin position="526"/>
        <end position="552"/>
    </location>
</feature>
<evidence type="ECO:0000256" key="7">
    <source>
        <dbReference type="PROSITE-ProRule" id="PRU00108"/>
    </source>
</evidence>
<dbReference type="InterPro" id="IPR052002">
    <property type="entry name" value="Even-skipped_HD"/>
</dbReference>
<evidence type="ECO:0000256" key="9">
    <source>
        <dbReference type="SAM" id="MobiDB-lite"/>
    </source>
</evidence>
<dbReference type="PROSITE" id="PS00027">
    <property type="entry name" value="HOMEOBOX_1"/>
    <property type="match status" value="1"/>
</dbReference>
<evidence type="ECO:0000256" key="4">
    <source>
        <dbReference type="ARBA" id="ARBA00023155"/>
    </source>
</evidence>
<keyword evidence="4 7" id="KW-0371">Homeobox</keyword>
<keyword evidence="2" id="KW-0217">Developmental protein</keyword>
<feature type="domain" description="Homeobox" evidence="10">
    <location>
        <begin position="264"/>
        <end position="324"/>
    </location>
</feature>
<evidence type="ECO:0000259" key="10">
    <source>
        <dbReference type="PROSITE" id="PS50071"/>
    </source>
</evidence>
<evidence type="ECO:0000256" key="6">
    <source>
        <dbReference type="ARBA" id="ARBA00038449"/>
    </source>
</evidence>
<feature type="DNA-binding region" description="Homeobox" evidence="7">
    <location>
        <begin position="266"/>
        <end position="325"/>
    </location>
</feature>
<dbReference type="InterPro" id="IPR001356">
    <property type="entry name" value="HD"/>
</dbReference>
<feature type="compositionally biased region" description="Polar residues" evidence="9">
    <location>
        <begin position="234"/>
        <end position="258"/>
    </location>
</feature>
<dbReference type="GO" id="GO:0000981">
    <property type="term" value="F:DNA-binding transcription factor activity, RNA polymerase II-specific"/>
    <property type="evidence" value="ECO:0007669"/>
    <property type="project" value="InterPro"/>
</dbReference>
<dbReference type="AlphaFoldDB" id="A0AAV2TGT5"/>
<evidence type="ECO:0000313" key="12">
    <source>
        <dbReference type="Proteomes" id="UP001497525"/>
    </source>
</evidence>
<dbReference type="PANTHER" id="PTHR46294">
    <property type="entry name" value="SEGMENTATION PROTEIN EVEN-SKIPPED"/>
    <property type="match status" value="1"/>
</dbReference>
<dbReference type="PANTHER" id="PTHR46294:SF4">
    <property type="entry name" value="SEGMENTATION PROTEIN EVEN-SKIPPED"/>
    <property type="match status" value="1"/>
</dbReference>
<dbReference type="GO" id="GO:0000978">
    <property type="term" value="F:RNA polymerase II cis-regulatory region sequence-specific DNA binding"/>
    <property type="evidence" value="ECO:0007669"/>
    <property type="project" value="TreeGrafter"/>
</dbReference>
<accession>A0AAV2TGT5</accession>
<evidence type="ECO:0000313" key="11">
    <source>
        <dbReference type="EMBL" id="CAL5135675.1"/>
    </source>
</evidence>
<dbReference type="Proteomes" id="UP001497525">
    <property type="component" value="Unassembled WGS sequence"/>
</dbReference>
<feature type="region of interest" description="Disordered" evidence="9">
    <location>
        <begin position="1"/>
        <end position="35"/>
    </location>
</feature>
<proteinExistence type="inferred from homology"/>
<dbReference type="PROSITE" id="PS50071">
    <property type="entry name" value="HOMEOBOX_2"/>
    <property type="match status" value="1"/>
</dbReference>